<keyword evidence="2" id="KW-1133">Transmembrane helix</keyword>
<feature type="domain" description="Partial AB-hydrolase lipase" evidence="3">
    <location>
        <begin position="258"/>
        <end position="342"/>
    </location>
</feature>
<dbReference type="FunCoup" id="A0A0D1XXS5">
    <property type="interactions" value="38"/>
</dbReference>
<dbReference type="Proteomes" id="UP000053259">
    <property type="component" value="Unassembled WGS sequence"/>
</dbReference>
<dbReference type="GO" id="GO:0006629">
    <property type="term" value="P:lipid metabolic process"/>
    <property type="evidence" value="ECO:0007669"/>
    <property type="project" value="InterPro"/>
</dbReference>
<dbReference type="Pfam" id="PF04083">
    <property type="entry name" value="Abhydro_lipase"/>
    <property type="match status" value="1"/>
</dbReference>
<feature type="compositionally biased region" description="Basic and acidic residues" evidence="1">
    <location>
        <begin position="572"/>
        <end position="585"/>
    </location>
</feature>
<protein>
    <recommendedName>
        <fullName evidence="3">Partial AB-hydrolase lipase domain-containing protein</fullName>
    </recommendedName>
</protein>
<dbReference type="InParanoid" id="A0A0D1XXS5"/>
<dbReference type="InterPro" id="IPR029058">
    <property type="entry name" value="AB_hydrolase_fold"/>
</dbReference>
<dbReference type="STRING" id="253628.A0A0D1XXS5"/>
<dbReference type="GeneID" id="27309495"/>
<evidence type="ECO:0000313" key="4">
    <source>
        <dbReference type="EMBL" id="KIW07566.1"/>
    </source>
</evidence>
<feature type="region of interest" description="Disordered" evidence="1">
    <location>
        <begin position="561"/>
        <end position="585"/>
    </location>
</feature>
<feature type="transmembrane region" description="Helical" evidence="2">
    <location>
        <begin position="468"/>
        <end position="487"/>
    </location>
</feature>
<reference evidence="4 5" key="1">
    <citation type="submission" date="2015-01" db="EMBL/GenBank/DDBJ databases">
        <title>The Genome Sequence of Ochroconis gallopava CBS43764.</title>
        <authorList>
            <consortium name="The Broad Institute Genomics Platform"/>
            <person name="Cuomo C."/>
            <person name="de Hoog S."/>
            <person name="Gorbushina A."/>
            <person name="Stielow B."/>
            <person name="Teixiera M."/>
            <person name="Abouelleil A."/>
            <person name="Chapman S.B."/>
            <person name="Priest M."/>
            <person name="Young S.K."/>
            <person name="Wortman J."/>
            <person name="Nusbaum C."/>
            <person name="Birren B."/>
        </authorList>
    </citation>
    <scope>NUCLEOTIDE SEQUENCE [LARGE SCALE GENOMIC DNA]</scope>
    <source>
        <strain evidence="4 5">CBS 43764</strain>
    </source>
</reference>
<evidence type="ECO:0000256" key="1">
    <source>
        <dbReference type="SAM" id="MobiDB-lite"/>
    </source>
</evidence>
<evidence type="ECO:0000256" key="2">
    <source>
        <dbReference type="SAM" id="Phobius"/>
    </source>
</evidence>
<evidence type="ECO:0000259" key="3">
    <source>
        <dbReference type="Pfam" id="PF04083"/>
    </source>
</evidence>
<dbReference type="EMBL" id="KN847532">
    <property type="protein sequence ID" value="KIW07566.1"/>
    <property type="molecule type" value="Genomic_DNA"/>
</dbReference>
<dbReference type="AlphaFoldDB" id="A0A0D1XXS5"/>
<organism evidence="4 5">
    <name type="scientific">Verruconis gallopava</name>
    <dbReference type="NCBI Taxonomy" id="253628"/>
    <lineage>
        <taxon>Eukaryota</taxon>
        <taxon>Fungi</taxon>
        <taxon>Dikarya</taxon>
        <taxon>Ascomycota</taxon>
        <taxon>Pezizomycotina</taxon>
        <taxon>Dothideomycetes</taxon>
        <taxon>Pleosporomycetidae</taxon>
        <taxon>Venturiales</taxon>
        <taxon>Sympoventuriaceae</taxon>
        <taxon>Verruconis</taxon>
    </lineage>
</organism>
<name>A0A0D1XXS5_9PEZI</name>
<keyword evidence="2" id="KW-0812">Transmembrane</keyword>
<evidence type="ECO:0000313" key="5">
    <source>
        <dbReference type="Proteomes" id="UP000053259"/>
    </source>
</evidence>
<feature type="transmembrane region" description="Helical" evidence="2">
    <location>
        <begin position="163"/>
        <end position="181"/>
    </location>
</feature>
<gene>
    <name evidence="4" type="ORF">PV09_01522</name>
</gene>
<dbReference type="PANTHER" id="PTHR11005">
    <property type="entry name" value="LYSOSOMAL ACID LIPASE-RELATED"/>
    <property type="match status" value="1"/>
</dbReference>
<dbReference type="SUPFAM" id="SSF53474">
    <property type="entry name" value="alpha/beta-Hydrolases"/>
    <property type="match status" value="1"/>
</dbReference>
<dbReference type="InterPro" id="IPR006693">
    <property type="entry name" value="AB_hydrolase_lipase"/>
</dbReference>
<dbReference type="VEuPathDB" id="FungiDB:PV09_01522"/>
<keyword evidence="5" id="KW-1185">Reference proteome</keyword>
<proteinExistence type="predicted"/>
<dbReference type="FunFam" id="3.40.50.1820:FF:000193">
    <property type="entry name" value="Ab-hydrolase associated lipase"/>
    <property type="match status" value="1"/>
</dbReference>
<dbReference type="OrthoDB" id="6130531at2759"/>
<dbReference type="Gene3D" id="3.40.50.1820">
    <property type="entry name" value="alpha/beta hydrolase"/>
    <property type="match status" value="1"/>
</dbReference>
<sequence>MTRINDASDEKARIAVEFSKQSERLGLVKQKHAYESTGRLAAQANFVTAQDPIIQTRNGGRLPAVPLDEALKLNRLRDELEGNNSNDSRPAVFATREGLDGTIHGIEPPQELEEQQSSKADAPLERAIPPTKTNPLFPPLPMYGPPSFLRDLQALSFRVSSTILSFLFLLVIVLGAFFTSVPELHRRISLKAKLSDSTKPRPFYDEELRQEKLRNEAKEAWTRRKEKAGGVSMQKTSDTEAEFIPTEGGPDQLLCDVGYYARRCGLDCETFDVPTEDGFIIELWHIYNPRTDKPRQTDGDAIRCPDHFQHDSVKSAVNEKMRKYPVLFIHGLLQSSGAFCCSDDNSLAFYLAKSGLDVWLGNNRCGFKPRHTMLDDKDPRMWCWNIRQMGVLDLPALMSRVLQETSFEKLALIAHSQGTTQTLVALAKEQRPDIGDKISVVCLLAPAAYAGPLVDKIYLKFMRVISHGMFRAIFGIHAFIPFMMTMHRLLPPRFYGFMGYRVFSFLFNWTDERWDRALRNRYFQFAPVYVSAESMRWWLGRECFARQRCILSTKSELDIEDREDSQNFSPHTAHDEDSPQRSPHRAEDRGRYAWYDEHVPPFAIWVAGNDDLVDGRRLLRRFKQGREPHVRVVHERIIPEYEHLDVIWAMDVIEQVGSDLLATIWKTVPQKYRDQVRVPKGCEGLQFLVDL</sequence>
<keyword evidence="2" id="KW-0472">Membrane</keyword>
<accession>A0A0D1XXS5</accession>
<dbReference type="RefSeq" id="XP_016217435.1">
    <property type="nucleotide sequence ID" value="XM_016354423.1"/>
</dbReference>
<dbReference type="HOGENOM" id="CLU_024238_0_0_1"/>